<sequence length="466" mass="52487">MSIDENNNELHLVMFPFLAFGHISPFVQLANKLTAYSGVRISFLAASANVRRIETMLNRTATTQIIALTLPHVDGLPEGIENTADTSPATVELLKVALDLMQPQIKNLLTDLNPNFVVFDFAQWWLPPIASEIGIRTICFSVFMAINAAFVTAWFNRNIPPTIEEVTKPPPGWPGTITLRTFEALDFLYVFKSFHGTPSVIERLMKCFNGCDAILIKSSRETEGPYIDYFAKKIKKPLLLIGPLVPEPHSGELDQTWTDWLSHFPARSVIYCSFGSETFLTDDQITELALGLELTGLPFFLVLNFPANLDSSAEVKRTLPPGFMERVKGKGVVHSGWVQQRHILAHESVGCYVCHAGFSSVIEAFVSDCQLVMLPLKGDQLMNSKLVALDWRVGVEVKRREEDGYFGKEDVFEAVKSVMMETEKEPAKYIRENHKKWKGFLQNDEIQNKYITDLVKDLKALAQERI</sequence>
<proteinExistence type="predicted"/>
<name>A0ACB9DSM5_CICIN</name>
<comment type="caution">
    <text evidence="1">The sequence shown here is derived from an EMBL/GenBank/DDBJ whole genome shotgun (WGS) entry which is preliminary data.</text>
</comment>
<reference evidence="2" key="1">
    <citation type="journal article" date="2022" name="Mol. Ecol. Resour.">
        <title>The genomes of chicory, endive, great burdock and yacon provide insights into Asteraceae palaeo-polyploidization history and plant inulin production.</title>
        <authorList>
            <person name="Fan W."/>
            <person name="Wang S."/>
            <person name="Wang H."/>
            <person name="Wang A."/>
            <person name="Jiang F."/>
            <person name="Liu H."/>
            <person name="Zhao H."/>
            <person name="Xu D."/>
            <person name="Zhang Y."/>
        </authorList>
    </citation>
    <scope>NUCLEOTIDE SEQUENCE [LARGE SCALE GENOMIC DNA]</scope>
    <source>
        <strain evidence="2">cv. Punajuju</strain>
    </source>
</reference>
<dbReference type="Proteomes" id="UP001055811">
    <property type="component" value="Linkage Group LG04"/>
</dbReference>
<evidence type="ECO:0000313" key="1">
    <source>
        <dbReference type="EMBL" id="KAI3749684.1"/>
    </source>
</evidence>
<gene>
    <name evidence="1" type="ORF">L2E82_20300</name>
</gene>
<reference evidence="1 2" key="2">
    <citation type="journal article" date="2022" name="Mol. Ecol. Resour.">
        <title>The genomes of chicory, endive, great burdock and yacon provide insights into Asteraceae paleo-polyploidization history and plant inulin production.</title>
        <authorList>
            <person name="Fan W."/>
            <person name="Wang S."/>
            <person name="Wang H."/>
            <person name="Wang A."/>
            <person name="Jiang F."/>
            <person name="Liu H."/>
            <person name="Zhao H."/>
            <person name="Xu D."/>
            <person name="Zhang Y."/>
        </authorList>
    </citation>
    <scope>NUCLEOTIDE SEQUENCE [LARGE SCALE GENOMIC DNA]</scope>
    <source>
        <strain evidence="2">cv. Punajuju</strain>
        <tissue evidence="1">Leaves</tissue>
    </source>
</reference>
<evidence type="ECO:0000313" key="2">
    <source>
        <dbReference type="Proteomes" id="UP001055811"/>
    </source>
</evidence>
<organism evidence="1 2">
    <name type="scientific">Cichorium intybus</name>
    <name type="common">Chicory</name>
    <dbReference type="NCBI Taxonomy" id="13427"/>
    <lineage>
        <taxon>Eukaryota</taxon>
        <taxon>Viridiplantae</taxon>
        <taxon>Streptophyta</taxon>
        <taxon>Embryophyta</taxon>
        <taxon>Tracheophyta</taxon>
        <taxon>Spermatophyta</taxon>
        <taxon>Magnoliopsida</taxon>
        <taxon>eudicotyledons</taxon>
        <taxon>Gunneridae</taxon>
        <taxon>Pentapetalae</taxon>
        <taxon>asterids</taxon>
        <taxon>campanulids</taxon>
        <taxon>Asterales</taxon>
        <taxon>Asteraceae</taxon>
        <taxon>Cichorioideae</taxon>
        <taxon>Cichorieae</taxon>
        <taxon>Cichoriinae</taxon>
        <taxon>Cichorium</taxon>
    </lineage>
</organism>
<accession>A0ACB9DSM5</accession>
<dbReference type="EMBL" id="CM042012">
    <property type="protein sequence ID" value="KAI3749684.1"/>
    <property type="molecule type" value="Genomic_DNA"/>
</dbReference>
<protein>
    <submittedName>
        <fullName evidence="1">Uncharacterized protein</fullName>
    </submittedName>
</protein>
<keyword evidence="2" id="KW-1185">Reference proteome</keyword>